<evidence type="ECO:0000313" key="2">
    <source>
        <dbReference type="Proteomes" id="UP001190700"/>
    </source>
</evidence>
<dbReference type="EMBL" id="LGRX02026958">
    <property type="protein sequence ID" value="KAK3250019.1"/>
    <property type="molecule type" value="Genomic_DNA"/>
</dbReference>
<accession>A0AAE0C8V4</accession>
<proteinExistence type="predicted"/>
<evidence type="ECO:0000313" key="1">
    <source>
        <dbReference type="EMBL" id="KAK3250019.1"/>
    </source>
</evidence>
<dbReference type="Proteomes" id="UP001190700">
    <property type="component" value="Unassembled WGS sequence"/>
</dbReference>
<sequence length="100" mass="11611">MEPYDAEKTKRGVKVPPYMEDFLVIAKTQTEAFLRRDRVSGLLVRLGLFRNEKGHWDPTQLVKHLGLEVDLKDGLFHVTETRLQRVHKKAKALICRAARE</sequence>
<protein>
    <submittedName>
        <fullName evidence="1">Uncharacterized protein</fullName>
    </submittedName>
</protein>
<organism evidence="1 2">
    <name type="scientific">Cymbomonas tetramitiformis</name>
    <dbReference type="NCBI Taxonomy" id="36881"/>
    <lineage>
        <taxon>Eukaryota</taxon>
        <taxon>Viridiplantae</taxon>
        <taxon>Chlorophyta</taxon>
        <taxon>Pyramimonadophyceae</taxon>
        <taxon>Pyramimonadales</taxon>
        <taxon>Pyramimonadaceae</taxon>
        <taxon>Cymbomonas</taxon>
    </lineage>
</organism>
<name>A0AAE0C8V4_9CHLO</name>
<gene>
    <name evidence="1" type="ORF">CYMTET_40586</name>
</gene>
<comment type="caution">
    <text evidence="1">The sequence shown here is derived from an EMBL/GenBank/DDBJ whole genome shotgun (WGS) entry which is preliminary data.</text>
</comment>
<dbReference type="AlphaFoldDB" id="A0AAE0C8V4"/>
<keyword evidence="2" id="KW-1185">Reference proteome</keyword>
<reference evidence="1 2" key="1">
    <citation type="journal article" date="2015" name="Genome Biol. Evol.">
        <title>Comparative Genomics of a Bacterivorous Green Alga Reveals Evolutionary Causalities and Consequences of Phago-Mixotrophic Mode of Nutrition.</title>
        <authorList>
            <person name="Burns J.A."/>
            <person name="Paasch A."/>
            <person name="Narechania A."/>
            <person name="Kim E."/>
        </authorList>
    </citation>
    <scope>NUCLEOTIDE SEQUENCE [LARGE SCALE GENOMIC DNA]</scope>
    <source>
        <strain evidence="1 2">PLY_AMNH</strain>
    </source>
</reference>